<evidence type="ECO:0000313" key="3">
    <source>
        <dbReference type="EMBL" id="SER31143.1"/>
    </source>
</evidence>
<dbReference type="InterPro" id="IPR016047">
    <property type="entry name" value="M23ase_b-sheet_dom"/>
</dbReference>
<dbReference type="STRING" id="390241.SAMN04488023_10753"/>
<dbReference type="InterPro" id="IPR011055">
    <property type="entry name" value="Dup_hybrid_motif"/>
</dbReference>
<dbReference type="PANTHER" id="PTHR21666">
    <property type="entry name" value="PEPTIDASE-RELATED"/>
    <property type="match status" value="1"/>
</dbReference>
<keyword evidence="4" id="KW-1185">Reference proteome</keyword>
<dbReference type="InterPro" id="IPR050570">
    <property type="entry name" value="Cell_wall_metabolism_enzyme"/>
</dbReference>
<dbReference type="Gene3D" id="2.70.70.10">
    <property type="entry name" value="Glucose Permease (Domain IIA)"/>
    <property type="match status" value="1"/>
</dbReference>
<evidence type="ECO:0000256" key="1">
    <source>
        <dbReference type="ARBA" id="ARBA00022729"/>
    </source>
</evidence>
<dbReference type="PANTHER" id="PTHR21666:SF289">
    <property type="entry name" value="L-ALA--D-GLU ENDOPEPTIDASE"/>
    <property type="match status" value="1"/>
</dbReference>
<keyword evidence="1" id="KW-0732">Signal</keyword>
<evidence type="ECO:0000259" key="2">
    <source>
        <dbReference type="Pfam" id="PF01551"/>
    </source>
</evidence>
<organism evidence="3 4">
    <name type="scientific">Pedobacter rhizosphaerae</name>
    <dbReference type="NCBI Taxonomy" id="390241"/>
    <lineage>
        <taxon>Bacteria</taxon>
        <taxon>Pseudomonadati</taxon>
        <taxon>Bacteroidota</taxon>
        <taxon>Sphingobacteriia</taxon>
        <taxon>Sphingobacteriales</taxon>
        <taxon>Sphingobacteriaceae</taxon>
        <taxon>Pedobacter</taxon>
    </lineage>
</organism>
<dbReference type="Pfam" id="PF01551">
    <property type="entry name" value="Peptidase_M23"/>
    <property type="match status" value="1"/>
</dbReference>
<proteinExistence type="predicted"/>
<dbReference type="OrthoDB" id="9810477at2"/>
<name>A0A1H9N6U4_9SPHI</name>
<protein>
    <submittedName>
        <fullName evidence="3">Peptidase family M23</fullName>
    </submittedName>
</protein>
<dbReference type="CDD" id="cd12797">
    <property type="entry name" value="M23_peptidase"/>
    <property type="match status" value="1"/>
</dbReference>
<dbReference type="GO" id="GO:0004222">
    <property type="term" value="F:metalloendopeptidase activity"/>
    <property type="evidence" value="ECO:0007669"/>
    <property type="project" value="TreeGrafter"/>
</dbReference>
<dbReference type="SUPFAM" id="SSF51261">
    <property type="entry name" value="Duplicated hybrid motif"/>
    <property type="match status" value="1"/>
</dbReference>
<dbReference type="Proteomes" id="UP000199572">
    <property type="component" value="Unassembled WGS sequence"/>
</dbReference>
<sequence>MSMLEKLMGLLLIGMQGAFCHAQRQVVLPLDSLVVTSGFGPRIHPVLRKGDFHRGVDLRAKQSAVKTVMAGRVSSCGYNPILGNFVCISHGKLESIYGHLSFAMVSPGEWLEAGKVIGVSGNSGRTTAAHLHFALRYQGIFLDPIQFLFAIRNSER</sequence>
<accession>A0A1H9N6U4</accession>
<feature type="domain" description="M23ase beta-sheet core" evidence="2">
    <location>
        <begin position="52"/>
        <end position="144"/>
    </location>
</feature>
<evidence type="ECO:0000313" key="4">
    <source>
        <dbReference type="Proteomes" id="UP000199572"/>
    </source>
</evidence>
<reference evidence="4" key="1">
    <citation type="submission" date="2016-10" db="EMBL/GenBank/DDBJ databases">
        <authorList>
            <person name="Varghese N."/>
            <person name="Submissions S."/>
        </authorList>
    </citation>
    <scope>NUCLEOTIDE SEQUENCE [LARGE SCALE GENOMIC DNA]</scope>
    <source>
        <strain evidence="4">DSM 18610</strain>
    </source>
</reference>
<dbReference type="AlphaFoldDB" id="A0A1H9N6U4"/>
<dbReference type="EMBL" id="FOGG01000007">
    <property type="protein sequence ID" value="SER31143.1"/>
    <property type="molecule type" value="Genomic_DNA"/>
</dbReference>
<gene>
    <name evidence="3" type="ORF">SAMN04488023_10753</name>
</gene>